<dbReference type="EMBL" id="JBHMEA010000037">
    <property type="protein sequence ID" value="MFB9232037.1"/>
    <property type="molecule type" value="Genomic_DNA"/>
</dbReference>
<protein>
    <submittedName>
        <fullName evidence="1">Uncharacterized protein</fullName>
    </submittedName>
</protein>
<comment type="caution">
    <text evidence="1">The sequence shown here is derived from an EMBL/GenBank/DDBJ whole genome shotgun (WGS) entry which is preliminary data.</text>
</comment>
<dbReference type="RefSeq" id="WP_213891532.1">
    <property type="nucleotide sequence ID" value="NZ_JAGFNU010000034.1"/>
</dbReference>
<proteinExistence type="predicted"/>
<sequence length="167" mass="19556">MNCYSINRRWFDRFLPEIKQIVGAQLLREAPDEQDWHNATDLMLFDARDIRVAARVRRPGYVHRYPYQFTIRARVTSGAETELSKIVNGKGDWMFYGHSNERQDGFALWWLIDLNAFWAALIRQTANGYRISCGDMANSDGTCFKWFDIRSFPTYPPLVVARSRILP</sequence>
<accession>A0ABV5JF05</accession>
<reference evidence="1 2" key="1">
    <citation type="submission" date="2024-09" db="EMBL/GenBank/DDBJ databases">
        <authorList>
            <person name="Sun Q."/>
            <person name="Mori K."/>
        </authorList>
    </citation>
    <scope>NUCLEOTIDE SEQUENCE [LARGE SCALE GENOMIC DNA]</scope>
    <source>
        <strain evidence="1 2">CECT 8726</strain>
    </source>
</reference>
<evidence type="ECO:0000313" key="1">
    <source>
        <dbReference type="EMBL" id="MFB9232037.1"/>
    </source>
</evidence>
<keyword evidence="2" id="KW-1185">Reference proteome</keyword>
<gene>
    <name evidence="1" type="ORF">ACFFUT_09605</name>
</gene>
<name>A0ABV5JF05_9RHOB</name>
<organism evidence="1 2">
    <name type="scientific">Pseudohalocynthiibacter aestuariivivens</name>
    <dbReference type="NCBI Taxonomy" id="1591409"/>
    <lineage>
        <taxon>Bacteria</taxon>
        <taxon>Pseudomonadati</taxon>
        <taxon>Pseudomonadota</taxon>
        <taxon>Alphaproteobacteria</taxon>
        <taxon>Rhodobacterales</taxon>
        <taxon>Paracoccaceae</taxon>
        <taxon>Pseudohalocynthiibacter</taxon>
    </lineage>
</organism>
<dbReference type="Proteomes" id="UP001589683">
    <property type="component" value="Unassembled WGS sequence"/>
</dbReference>
<evidence type="ECO:0000313" key="2">
    <source>
        <dbReference type="Proteomes" id="UP001589683"/>
    </source>
</evidence>